<dbReference type="EMBL" id="VYSA01000002">
    <property type="protein sequence ID" value="KAA9107482.1"/>
    <property type="molecule type" value="Genomic_DNA"/>
</dbReference>
<comment type="caution">
    <text evidence="1">The sequence shown here is derived from an EMBL/GenBank/DDBJ whole genome shotgun (WGS) entry which is preliminary data.</text>
</comment>
<accession>A0A5J5IYF8</accession>
<sequence length="158" mass="17478">MSDPNGEIRYIPLDPEAARTTPAKRLPFDLANLSVTGLVIVCELDDQPHVNSVPTLNMSMTQYLRLSDESMIRLDMDRGVSTFRHGRPGPVSWKRTSADVIAEVLTLVQGDEPDPGTFPCEEYAQAAQLRGISVDAETLRGLPYTILLSDQLATIFEF</sequence>
<name>A0A5J5IYF8_9MICO</name>
<keyword evidence="2" id="KW-1185">Reference proteome</keyword>
<protein>
    <submittedName>
        <fullName evidence="1">Uncharacterized protein</fullName>
    </submittedName>
</protein>
<organism evidence="1 2">
    <name type="scientific">Microbacterium rhizomatis</name>
    <dbReference type="NCBI Taxonomy" id="1631477"/>
    <lineage>
        <taxon>Bacteria</taxon>
        <taxon>Bacillati</taxon>
        <taxon>Actinomycetota</taxon>
        <taxon>Actinomycetes</taxon>
        <taxon>Micrococcales</taxon>
        <taxon>Microbacteriaceae</taxon>
        <taxon>Microbacterium</taxon>
    </lineage>
</organism>
<dbReference type="RefSeq" id="WP_150448519.1">
    <property type="nucleotide sequence ID" value="NZ_VYSA01000002.1"/>
</dbReference>
<gene>
    <name evidence="1" type="ORF">F6B43_08365</name>
</gene>
<proteinExistence type="predicted"/>
<evidence type="ECO:0000313" key="2">
    <source>
        <dbReference type="Proteomes" id="UP000325827"/>
    </source>
</evidence>
<dbReference type="Proteomes" id="UP000325827">
    <property type="component" value="Unassembled WGS sequence"/>
</dbReference>
<evidence type="ECO:0000313" key="1">
    <source>
        <dbReference type="EMBL" id="KAA9107482.1"/>
    </source>
</evidence>
<dbReference type="AlphaFoldDB" id="A0A5J5IYF8"/>
<dbReference type="OrthoDB" id="4966101at2"/>
<reference evidence="2" key="1">
    <citation type="submission" date="2019-09" db="EMBL/GenBank/DDBJ databases">
        <title>Mumia zhuanghuii sp. nov. isolated from the intestinal contents of plateau pika (Ochotona curzoniae) in the Qinghai-Tibet plateau of China.</title>
        <authorList>
            <person name="Tian Z."/>
        </authorList>
    </citation>
    <scope>NUCLEOTIDE SEQUENCE [LARGE SCALE GENOMIC DNA]</scope>
    <source>
        <strain evidence="2">JCM 30598</strain>
    </source>
</reference>